<dbReference type="EMBL" id="JAQQBR010000217">
    <property type="protein sequence ID" value="KAK0171482.1"/>
    <property type="molecule type" value="Genomic_DNA"/>
</dbReference>
<feature type="compositionally biased region" description="Polar residues" evidence="1">
    <location>
        <begin position="52"/>
        <end position="62"/>
    </location>
</feature>
<evidence type="ECO:0000313" key="3">
    <source>
        <dbReference type="Proteomes" id="UP001168972"/>
    </source>
</evidence>
<feature type="region of interest" description="Disordered" evidence="1">
    <location>
        <begin position="52"/>
        <end position="96"/>
    </location>
</feature>
<evidence type="ECO:0000313" key="2">
    <source>
        <dbReference type="EMBL" id="KAK0171482.1"/>
    </source>
</evidence>
<comment type="caution">
    <text evidence="2">The sequence shown here is derived from an EMBL/GenBank/DDBJ whole genome shotgun (WGS) entry which is preliminary data.</text>
</comment>
<feature type="non-terminal residue" evidence="2">
    <location>
        <position position="1"/>
    </location>
</feature>
<dbReference type="AlphaFoldDB" id="A0AA39FKW9"/>
<reference evidence="2" key="2">
    <citation type="submission" date="2023-03" db="EMBL/GenBank/DDBJ databases">
        <authorList>
            <person name="Inwood S.N."/>
            <person name="Skelly J.G."/>
            <person name="Guhlin J."/>
            <person name="Harrop T.W.R."/>
            <person name="Goldson S.G."/>
            <person name="Dearden P.K."/>
        </authorList>
    </citation>
    <scope>NUCLEOTIDE SEQUENCE</scope>
    <source>
        <strain evidence="2">Lincoln</strain>
        <tissue evidence="2">Whole body</tissue>
    </source>
</reference>
<keyword evidence="3" id="KW-1185">Reference proteome</keyword>
<accession>A0AA39FKW9</accession>
<name>A0AA39FKW9_MICHY</name>
<gene>
    <name evidence="2" type="ORF">PV327_011231</name>
</gene>
<evidence type="ECO:0000256" key="1">
    <source>
        <dbReference type="SAM" id="MobiDB-lite"/>
    </source>
</evidence>
<dbReference type="Proteomes" id="UP001168972">
    <property type="component" value="Unassembled WGS sequence"/>
</dbReference>
<reference evidence="2" key="1">
    <citation type="journal article" date="2023" name="bioRxiv">
        <title>Scaffold-level genome assemblies of two parasitoid biocontrol wasps reveal the parthenogenesis mechanism and an associated novel virus.</title>
        <authorList>
            <person name="Inwood S."/>
            <person name="Skelly J."/>
            <person name="Guhlin J."/>
            <person name="Harrop T."/>
            <person name="Goldson S."/>
            <person name="Dearden P."/>
        </authorList>
    </citation>
    <scope>NUCLEOTIDE SEQUENCE</scope>
    <source>
        <strain evidence="2">Lincoln</strain>
        <tissue evidence="2">Whole body</tissue>
    </source>
</reference>
<sequence>MFFRLRSSDESQLCRTFCSVEFAVAATTPKDRSPTLSPLNAFSRAIDTSAMSRSVEQLSSPMDSEPRRSKQPPFANVPTAHSRSSATRGGPWGSIS</sequence>
<protein>
    <submittedName>
        <fullName evidence="2">Uncharacterized protein</fullName>
    </submittedName>
</protein>
<proteinExistence type="predicted"/>
<organism evidence="2 3">
    <name type="scientific">Microctonus hyperodae</name>
    <name type="common">Parasitoid wasp</name>
    <dbReference type="NCBI Taxonomy" id="165561"/>
    <lineage>
        <taxon>Eukaryota</taxon>
        <taxon>Metazoa</taxon>
        <taxon>Ecdysozoa</taxon>
        <taxon>Arthropoda</taxon>
        <taxon>Hexapoda</taxon>
        <taxon>Insecta</taxon>
        <taxon>Pterygota</taxon>
        <taxon>Neoptera</taxon>
        <taxon>Endopterygota</taxon>
        <taxon>Hymenoptera</taxon>
        <taxon>Apocrita</taxon>
        <taxon>Ichneumonoidea</taxon>
        <taxon>Braconidae</taxon>
        <taxon>Euphorinae</taxon>
        <taxon>Microctonus</taxon>
    </lineage>
</organism>